<reference evidence="2" key="1">
    <citation type="submission" date="2020-11" db="EMBL/GenBank/DDBJ databases">
        <authorList>
            <person name="Tran Van P."/>
        </authorList>
    </citation>
    <scope>NUCLEOTIDE SEQUENCE</scope>
</reference>
<keyword evidence="3" id="KW-1185">Reference proteome</keyword>
<dbReference type="CDD" id="cd00170">
    <property type="entry name" value="SEC14"/>
    <property type="match status" value="1"/>
</dbReference>
<dbReference type="PANTHER" id="PTHR10174:SF208">
    <property type="entry name" value="CRAL-TRIO DOMAIN-CONTAINING PROTEIN DDB_G0278031"/>
    <property type="match status" value="1"/>
</dbReference>
<name>A0A7R9FTV6_9CRUS</name>
<evidence type="ECO:0000313" key="3">
    <source>
        <dbReference type="Proteomes" id="UP000677054"/>
    </source>
</evidence>
<dbReference type="Pfam" id="PF00650">
    <property type="entry name" value="CRAL_TRIO"/>
    <property type="match status" value="1"/>
</dbReference>
<dbReference type="OrthoDB" id="1434354at2759"/>
<evidence type="ECO:0000313" key="2">
    <source>
        <dbReference type="EMBL" id="CAD7255032.1"/>
    </source>
</evidence>
<organism evidence="2">
    <name type="scientific">Darwinula stevensoni</name>
    <dbReference type="NCBI Taxonomy" id="69355"/>
    <lineage>
        <taxon>Eukaryota</taxon>
        <taxon>Metazoa</taxon>
        <taxon>Ecdysozoa</taxon>
        <taxon>Arthropoda</taxon>
        <taxon>Crustacea</taxon>
        <taxon>Oligostraca</taxon>
        <taxon>Ostracoda</taxon>
        <taxon>Podocopa</taxon>
        <taxon>Podocopida</taxon>
        <taxon>Darwinulocopina</taxon>
        <taxon>Darwinuloidea</taxon>
        <taxon>Darwinulidae</taxon>
        <taxon>Darwinula</taxon>
    </lineage>
</organism>
<feature type="domain" description="CRAL-TRIO" evidence="1">
    <location>
        <begin position="9"/>
        <end position="113"/>
    </location>
</feature>
<accession>A0A7R9FTV6</accession>
<dbReference type="SUPFAM" id="SSF52087">
    <property type="entry name" value="CRAL/TRIO domain"/>
    <property type="match status" value="1"/>
</dbReference>
<protein>
    <recommendedName>
        <fullName evidence="1">CRAL-TRIO domain-containing protein</fullName>
    </recommendedName>
</protein>
<dbReference type="AlphaFoldDB" id="A0A7R9FTV6"/>
<dbReference type="PANTHER" id="PTHR10174">
    <property type="entry name" value="ALPHA-TOCOPHEROL TRANSFER PROTEIN-RELATED"/>
    <property type="match status" value="1"/>
</dbReference>
<dbReference type="EMBL" id="LR915431">
    <property type="protein sequence ID" value="CAD7255032.1"/>
    <property type="molecule type" value="Genomic_DNA"/>
</dbReference>
<dbReference type="InterPro" id="IPR036865">
    <property type="entry name" value="CRAL-TRIO_dom_sf"/>
</dbReference>
<gene>
    <name evidence="2" type="ORF">DSTB1V02_LOCUS14778</name>
</gene>
<proteinExistence type="predicted"/>
<dbReference type="GO" id="GO:0016020">
    <property type="term" value="C:membrane"/>
    <property type="evidence" value="ECO:0007669"/>
    <property type="project" value="TreeGrafter"/>
</dbReference>
<dbReference type="Gene3D" id="3.40.525.10">
    <property type="entry name" value="CRAL-TRIO lipid binding domain"/>
    <property type="match status" value="1"/>
</dbReference>
<dbReference type="EMBL" id="CAJPEV010015913">
    <property type="protein sequence ID" value="CAG0907246.1"/>
    <property type="molecule type" value="Genomic_DNA"/>
</dbReference>
<sequence>MNGIRNGTGRVDIHRWKSADLVRLYHLCLESLIEEDEEQIRGISHVIDMREASLPYLMLWTPVQFQRAISHGERFLPMRHKRVDLFNPPMGTWIIYEFCKHCFSEKIRSRMKVR</sequence>
<dbReference type="Proteomes" id="UP000677054">
    <property type="component" value="Unassembled WGS sequence"/>
</dbReference>
<feature type="non-terminal residue" evidence="2">
    <location>
        <position position="1"/>
    </location>
</feature>
<dbReference type="GO" id="GO:1902936">
    <property type="term" value="F:phosphatidylinositol bisphosphate binding"/>
    <property type="evidence" value="ECO:0007669"/>
    <property type="project" value="TreeGrafter"/>
</dbReference>
<evidence type="ECO:0000259" key="1">
    <source>
        <dbReference type="Pfam" id="PF00650"/>
    </source>
</evidence>
<dbReference type="InterPro" id="IPR001251">
    <property type="entry name" value="CRAL-TRIO_dom"/>
</dbReference>